<organism evidence="1">
    <name type="scientific">Zea mays</name>
    <name type="common">Maize</name>
    <dbReference type="NCBI Taxonomy" id="4577"/>
    <lineage>
        <taxon>Eukaryota</taxon>
        <taxon>Viridiplantae</taxon>
        <taxon>Streptophyta</taxon>
        <taxon>Embryophyta</taxon>
        <taxon>Tracheophyta</taxon>
        <taxon>Spermatophyta</taxon>
        <taxon>Magnoliopsida</taxon>
        <taxon>Liliopsida</taxon>
        <taxon>Poales</taxon>
        <taxon>Poaceae</taxon>
        <taxon>PACMAD clade</taxon>
        <taxon>Panicoideae</taxon>
        <taxon>Andropogonodae</taxon>
        <taxon>Andropogoneae</taxon>
        <taxon>Tripsacinae</taxon>
        <taxon>Zea</taxon>
    </lineage>
</organism>
<accession>A0A3L6DHG5</accession>
<protein>
    <submittedName>
        <fullName evidence="1">Uncharacterized protein</fullName>
    </submittedName>
</protein>
<dbReference type="EMBL" id="NCVQ01000010">
    <property type="protein sequence ID" value="PWZ08070.1"/>
    <property type="molecule type" value="Genomic_DNA"/>
</dbReference>
<feature type="non-terminal residue" evidence="1">
    <location>
        <position position="1"/>
    </location>
</feature>
<comment type="caution">
    <text evidence="1">The sequence shown here is derived from an EMBL/GenBank/DDBJ whole genome shotgun (WGS) entry which is preliminary data.</text>
</comment>
<name>A0A3L6DHG5_MAIZE</name>
<evidence type="ECO:0000313" key="1">
    <source>
        <dbReference type="EMBL" id="PWZ08070.1"/>
    </source>
</evidence>
<gene>
    <name evidence="1" type="ORF">Zm00014a_037447</name>
</gene>
<sequence>IHHQGKRSGLKNNP</sequence>
<reference evidence="1" key="1">
    <citation type="journal article" date="2018" name="Nat. Genet.">
        <title>Extensive intraspecific gene order and gene structural variations between Mo17 and other maize genomes.</title>
        <authorList>
            <person name="Sun S."/>
            <person name="Zhou Y."/>
            <person name="Chen J."/>
            <person name="Shi J."/>
            <person name="Zhao H."/>
            <person name="Zhao H."/>
            <person name="Song W."/>
            <person name="Zhang M."/>
            <person name="Cui Y."/>
            <person name="Dong X."/>
            <person name="Liu H."/>
            <person name="Ma X."/>
            <person name="Jiao Y."/>
            <person name="Wang B."/>
            <person name="Wei X."/>
            <person name="Stein J.C."/>
            <person name="Glaubitz J.C."/>
            <person name="Lu F."/>
            <person name="Yu G."/>
            <person name="Liang C."/>
            <person name="Fengler K."/>
            <person name="Li B."/>
            <person name="Rafalski A."/>
            <person name="Schnable P.S."/>
            <person name="Ware D.H."/>
            <person name="Buckler E.S."/>
            <person name="Lai J."/>
        </authorList>
    </citation>
    <scope>NUCLEOTIDE SEQUENCE [LARGE SCALE GENOMIC DNA]</scope>
    <source>
        <tissue evidence="1">Seedling</tissue>
    </source>
</reference>
<dbReference type="Proteomes" id="UP000251960">
    <property type="component" value="Chromosome 9"/>
</dbReference>
<proteinExistence type="predicted"/>